<proteinExistence type="predicted"/>
<name>A0A2U8I6T3_9GAMM</name>
<dbReference type="OrthoDB" id="194242at2"/>
<dbReference type="PROSITE" id="PS51257">
    <property type="entry name" value="PROKAR_LIPOPROTEIN"/>
    <property type="match status" value="1"/>
</dbReference>
<dbReference type="KEGG" id="fsm:CCS41_10520"/>
<accession>A0A2U8I6T3</accession>
<reference evidence="2 3" key="1">
    <citation type="submission" date="2017-05" db="EMBL/GenBank/DDBJ databases">
        <title>Genome sequence of Candidatus Fukatsuia symbiotica and Candidatus Hamiltonella defensa from Acyrthosiphon pisum strain 5D.</title>
        <authorList>
            <person name="Patel V.A."/>
            <person name="Chevignon G."/>
            <person name="Russell J.A."/>
            <person name="Oliver K.M."/>
        </authorList>
    </citation>
    <scope>NUCLEOTIDE SEQUENCE [LARGE SCALE GENOMIC DNA]</scope>
    <source>
        <strain evidence="2 3">5D</strain>
    </source>
</reference>
<evidence type="ECO:0000313" key="2">
    <source>
        <dbReference type="EMBL" id="AWK14807.1"/>
    </source>
</evidence>
<dbReference type="RefSeq" id="WP_072550114.1">
    <property type="nucleotide sequence ID" value="NZ_CP021659.1"/>
</dbReference>
<organism evidence="2 3">
    <name type="scientific">Candidatus Fukatsuia symbiotica</name>
    <dbReference type="NCBI Taxonomy" id="1878942"/>
    <lineage>
        <taxon>Bacteria</taxon>
        <taxon>Pseudomonadati</taxon>
        <taxon>Pseudomonadota</taxon>
        <taxon>Gammaproteobacteria</taxon>
        <taxon>Enterobacterales</taxon>
        <taxon>Yersiniaceae</taxon>
        <taxon>Candidatus Fukatsuia</taxon>
    </lineage>
</organism>
<keyword evidence="3" id="KW-1185">Reference proteome</keyword>
<feature type="chain" id="PRO_5016102051" description="PEGA domain-containing protein" evidence="1">
    <location>
        <begin position="20"/>
        <end position="138"/>
    </location>
</feature>
<keyword evidence="1" id="KW-0732">Signal</keyword>
<sequence length="138" mass="14920">MKKWSILAMVSAVMLSGCATIVGKDTQLVQVNSDPAGAHFAIKDETGQLVAQGTTPQGVTLEKSDGSYFGKRNYQITFSKDKYQPTTLPIRASVNGWYIGSNVLFGGLIGWLVVDPFHGGMYTLRPKETKPAMVPSAH</sequence>
<evidence type="ECO:0000256" key="1">
    <source>
        <dbReference type="SAM" id="SignalP"/>
    </source>
</evidence>
<feature type="signal peptide" evidence="1">
    <location>
        <begin position="1"/>
        <end position="19"/>
    </location>
</feature>
<dbReference type="Proteomes" id="UP000261875">
    <property type="component" value="Chromosome"/>
</dbReference>
<dbReference type="EMBL" id="CP021659">
    <property type="protein sequence ID" value="AWK14807.1"/>
    <property type="molecule type" value="Genomic_DNA"/>
</dbReference>
<evidence type="ECO:0008006" key="4">
    <source>
        <dbReference type="Google" id="ProtNLM"/>
    </source>
</evidence>
<dbReference type="AlphaFoldDB" id="A0A2U8I6T3"/>
<dbReference type="STRING" id="1878942.GCA_900128755_01324"/>
<evidence type="ECO:0000313" key="3">
    <source>
        <dbReference type="Proteomes" id="UP000261875"/>
    </source>
</evidence>
<gene>
    <name evidence="2" type="ORF">CCS41_10520</name>
</gene>
<protein>
    <recommendedName>
        <fullName evidence="4">PEGA domain-containing protein</fullName>
    </recommendedName>
</protein>